<dbReference type="InterPro" id="IPR018485">
    <property type="entry name" value="FGGY_C"/>
</dbReference>
<sequence length="526" mass="56800">MAEADRILAIDVGTQSVRALVFDRAGTLSARAQIAIDPPYVSPEPGFAEQDPDLFWQAITRASQTLWRDHPGLERRIAGLALTTQRATTVFLDARDEPIMPAVSWLDQRRADRVPRLPLALRLLAPLVGAAPVIAQLQRAAPANWLAAHAPNQHAHIAHAVLLSGYLTQRLTGRWADSVSAQVGYIPFDYKHRRWARAGDWKWNALSLAPAQMPQLVEPGAPIGPLTEPAAASLGLPAGLTLFAAGADKACEVLGAGATGPETACVSLGTTATINTCRQQYREITRFVPAYPAAMPDAFTDEIQIYRGFWLVSWFKREFAADTRRAAADQNRPAEALLDEAIAPIAAGSDGLMVMPTWAPGVREPGPEARGAIVGFTEVHTRAHVYRAILEGLAFGLREGRERIEKRSGTPITRLRVAGGGSQSDQAMQILADMFDLPAERSHTFEASGLGAAINAAVGLGWHADHRAAAAAMVHAGARFEPRPAVVACYAVLYRDVYTRLYADLKPTLRRLARVLATGQTSGPDR</sequence>
<dbReference type="PANTHER" id="PTHR43095:SF5">
    <property type="entry name" value="XYLULOSE KINASE"/>
    <property type="match status" value="1"/>
</dbReference>
<evidence type="ECO:0000259" key="5">
    <source>
        <dbReference type="Pfam" id="PF02782"/>
    </source>
</evidence>
<dbReference type="Pfam" id="PF02782">
    <property type="entry name" value="FGGY_C"/>
    <property type="match status" value="1"/>
</dbReference>
<keyword evidence="2 6" id="KW-0808">Transferase</keyword>
<keyword evidence="7" id="KW-1185">Reference proteome</keyword>
<keyword evidence="3 6" id="KW-0418">Kinase</keyword>
<dbReference type="InterPro" id="IPR018484">
    <property type="entry name" value="FGGY_N"/>
</dbReference>
<dbReference type="InterPro" id="IPR043129">
    <property type="entry name" value="ATPase_NBD"/>
</dbReference>
<comment type="similarity">
    <text evidence="1">Belongs to the FGGY kinase family.</text>
</comment>
<dbReference type="InterPro" id="IPR000577">
    <property type="entry name" value="Carb_kinase_FGGY"/>
</dbReference>
<evidence type="ECO:0000313" key="6">
    <source>
        <dbReference type="EMBL" id="MFC3106271.1"/>
    </source>
</evidence>
<dbReference type="SUPFAM" id="SSF53067">
    <property type="entry name" value="Actin-like ATPase domain"/>
    <property type="match status" value="2"/>
</dbReference>
<dbReference type="RefSeq" id="WP_380691897.1">
    <property type="nucleotide sequence ID" value="NZ_JBHRSS010000010.1"/>
</dbReference>
<name>A0ABV7EWH5_9GAMM</name>
<dbReference type="EMBL" id="JBHRSS010000010">
    <property type="protein sequence ID" value="MFC3106271.1"/>
    <property type="molecule type" value="Genomic_DNA"/>
</dbReference>
<accession>A0ABV7EWH5</accession>
<evidence type="ECO:0000256" key="1">
    <source>
        <dbReference type="ARBA" id="ARBA00009156"/>
    </source>
</evidence>
<dbReference type="PIRSF" id="PIRSF000538">
    <property type="entry name" value="GlpK"/>
    <property type="match status" value="1"/>
</dbReference>
<dbReference type="EC" id="2.7.1.-" evidence="6"/>
<dbReference type="Proteomes" id="UP001595462">
    <property type="component" value="Unassembled WGS sequence"/>
</dbReference>
<dbReference type="Pfam" id="PF00370">
    <property type="entry name" value="FGGY_N"/>
    <property type="match status" value="1"/>
</dbReference>
<protein>
    <submittedName>
        <fullName evidence="6">FGGY-family carbohydrate kinase</fullName>
        <ecNumber evidence="6">2.7.1.-</ecNumber>
    </submittedName>
</protein>
<gene>
    <name evidence="6" type="ORF">ACFOSU_20545</name>
</gene>
<evidence type="ECO:0000259" key="4">
    <source>
        <dbReference type="Pfam" id="PF00370"/>
    </source>
</evidence>
<dbReference type="GO" id="GO:0016301">
    <property type="term" value="F:kinase activity"/>
    <property type="evidence" value="ECO:0007669"/>
    <property type="project" value="UniProtKB-KW"/>
</dbReference>
<evidence type="ECO:0000256" key="3">
    <source>
        <dbReference type="ARBA" id="ARBA00022777"/>
    </source>
</evidence>
<feature type="domain" description="Carbohydrate kinase FGGY C-terminal" evidence="5">
    <location>
        <begin position="266"/>
        <end position="459"/>
    </location>
</feature>
<evidence type="ECO:0000313" key="7">
    <source>
        <dbReference type="Proteomes" id="UP001595462"/>
    </source>
</evidence>
<dbReference type="PANTHER" id="PTHR43095">
    <property type="entry name" value="SUGAR KINASE"/>
    <property type="match status" value="1"/>
</dbReference>
<feature type="domain" description="Carbohydrate kinase FGGY N-terminal" evidence="4">
    <location>
        <begin position="7"/>
        <end position="255"/>
    </location>
</feature>
<dbReference type="Gene3D" id="3.30.420.40">
    <property type="match status" value="2"/>
</dbReference>
<proteinExistence type="inferred from homology"/>
<reference evidence="7" key="1">
    <citation type="journal article" date="2019" name="Int. J. Syst. Evol. Microbiol.">
        <title>The Global Catalogue of Microorganisms (GCM) 10K type strain sequencing project: providing services to taxonomists for standard genome sequencing and annotation.</title>
        <authorList>
            <consortium name="The Broad Institute Genomics Platform"/>
            <consortium name="The Broad Institute Genome Sequencing Center for Infectious Disease"/>
            <person name="Wu L."/>
            <person name="Ma J."/>
        </authorList>
    </citation>
    <scope>NUCLEOTIDE SEQUENCE [LARGE SCALE GENOMIC DNA]</scope>
    <source>
        <strain evidence="7">KCTC 52640</strain>
    </source>
</reference>
<organism evidence="6 7">
    <name type="scientific">Salinisphaera aquimarina</name>
    <dbReference type="NCBI Taxonomy" id="2094031"/>
    <lineage>
        <taxon>Bacteria</taxon>
        <taxon>Pseudomonadati</taxon>
        <taxon>Pseudomonadota</taxon>
        <taxon>Gammaproteobacteria</taxon>
        <taxon>Salinisphaerales</taxon>
        <taxon>Salinisphaeraceae</taxon>
        <taxon>Salinisphaera</taxon>
    </lineage>
</organism>
<dbReference type="CDD" id="cd07779">
    <property type="entry name" value="ASKHA_NBD_FGGY_YgcE-like"/>
    <property type="match status" value="1"/>
</dbReference>
<evidence type="ECO:0000256" key="2">
    <source>
        <dbReference type="ARBA" id="ARBA00022679"/>
    </source>
</evidence>
<dbReference type="InterPro" id="IPR050406">
    <property type="entry name" value="FGGY_Carb_Kinase"/>
</dbReference>
<comment type="caution">
    <text evidence="6">The sequence shown here is derived from an EMBL/GenBank/DDBJ whole genome shotgun (WGS) entry which is preliminary data.</text>
</comment>